<protein>
    <submittedName>
        <fullName evidence="1">Atp-binding cassette sub-family c</fullName>
    </submittedName>
</protein>
<comment type="caution">
    <text evidence="1">The sequence shown here is derived from an EMBL/GenBank/DDBJ whole genome shotgun (WGS) entry which is preliminary data.</text>
</comment>
<keyword evidence="1" id="KW-0547">Nucleotide-binding</keyword>
<dbReference type="EMBL" id="CM043020">
    <property type="protein sequence ID" value="KAI4459855.1"/>
    <property type="molecule type" value="Genomic_DNA"/>
</dbReference>
<evidence type="ECO:0000313" key="1">
    <source>
        <dbReference type="EMBL" id="KAI4459855.1"/>
    </source>
</evidence>
<proteinExistence type="predicted"/>
<keyword evidence="2" id="KW-1185">Reference proteome</keyword>
<dbReference type="Proteomes" id="UP001056778">
    <property type="component" value="Chromosome 6"/>
</dbReference>
<evidence type="ECO:0000313" key="2">
    <source>
        <dbReference type="Proteomes" id="UP001056778"/>
    </source>
</evidence>
<gene>
    <name evidence="1" type="ORF">MML48_6g00000758</name>
</gene>
<reference evidence="1" key="1">
    <citation type="submission" date="2022-04" db="EMBL/GenBank/DDBJ databases">
        <title>Chromosome-scale genome assembly of Holotrichia oblita Faldermann.</title>
        <authorList>
            <person name="Rongchong L."/>
        </authorList>
    </citation>
    <scope>NUCLEOTIDE SEQUENCE</scope>
    <source>
        <strain evidence="1">81SQS9</strain>
    </source>
</reference>
<sequence length="259" mass="29193">MNLPIYRNKQARDKAMKEIVKDMGTADFGVEEAKQKIKMRSPVFTHLNATLQGLTTIRAYGAQEILKMEFDKYQDLHTSAWYMYITASSAFGFYLDLLCFIFTALVAFSFLIIAEGLLGGEVGLAITQSTALTDLVQWGMRQSAEVANQLMSVERLLEYSYLPEEKQPRIPINPPKEWPQNGRVLFRKMGLRYSEDTPLVLKNLNFSIEPKEKVGIVGRTGAGKSSLIAALFRLATAEGDIDIDGIELPRVSHQWLHNI</sequence>
<name>A0ACB9SZ50_HOLOL</name>
<organism evidence="1 2">
    <name type="scientific">Holotrichia oblita</name>
    <name type="common">Chafer beetle</name>
    <dbReference type="NCBI Taxonomy" id="644536"/>
    <lineage>
        <taxon>Eukaryota</taxon>
        <taxon>Metazoa</taxon>
        <taxon>Ecdysozoa</taxon>
        <taxon>Arthropoda</taxon>
        <taxon>Hexapoda</taxon>
        <taxon>Insecta</taxon>
        <taxon>Pterygota</taxon>
        <taxon>Neoptera</taxon>
        <taxon>Endopterygota</taxon>
        <taxon>Coleoptera</taxon>
        <taxon>Polyphaga</taxon>
        <taxon>Scarabaeiformia</taxon>
        <taxon>Scarabaeidae</taxon>
        <taxon>Melolonthinae</taxon>
        <taxon>Holotrichia</taxon>
    </lineage>
</organism>
<accession>A0ACB9SZ50</accession>
<keyword evidence="1" id="KW-0067">ATP-binding</keyword>